<evidence type="ECO:0000313" key="6">
    <source>
        <dbReference type="Proteomes" id="UP000092584"/>
    </source>
</evidence>
<evidence type="ECO:0000256" key="1">
    <source>
        <dbReference type="ARBA" id="ARBA00023015"/>
    </source>
</evidence>
<dbReference type="PANTHER" id="PTHR46797">
    <property type="entry name" value="HTH-TYPE TRANSCRIPTIONAL REGULATOR"/>
    <property type="match status" value="1"/>
</dbReference>
<sequence>MVNKFILKEFGIRIRELRTKRNLSQEQLSFKTGFHRTYIGMIERGERNISLTNIAVFSKVFEIEISDLLNFKNQNSKLNYHNYQLKSDN</sequence>
<dbReference type="CDD" id="cd00093">
    <property type="entry name" value="HTH_XRE"/>
    <property type="match status" value="1"/>
</dbReference>
<dbReference type="PROSITE" id="PS50943">
    <property type="entry name" value="HTH_CROC1"/>
    <property type="match status" value="1"/>
</dbReference>
<feature type="domain" description="HTH cro/C1-type" evidence="4">
    <location>
        <begin position="14"/>
        <end position="68"/>
    </location>
</feature>
<reference evidence="6" key="1">
    <citation type="submission" date="2016-02" db="EMBL/GenBank/DDBJ databases">
        <authorList>
            <person name="Shin S.-K."/>
            <person name="Yi H."/>
            <person name="Kim E."/>
        </authorList>
    </citation>
    <scope>NUCLEOTIDE SEQUENCE [LARGE SCALE GENOMIC DNA]</scope>
    <source>
        <strain evidence="6">LPB0003</strain>
    </source>
</reference>
<protein>
    <recommendedName>
        <fullName evidence="4">HTH cro/C1-type domain-containing protein</fullName>
    </recommendedName>
</protein>
<accession>A0A1B8TZ11</accession>
<keyword evidence="3" id="KW-0804">Transcription</keyword>
<comment type="caution">
    <text evidence="5">The sequence shown here is derived from an EMBL/GenBank/DDBJ whole genome shotgun (WGS) entry which is preliminary data.</text>
</comment>
<dbReference type="PANTHER" id="PTHR46797:SF23">
    <property type="entry name" value="HTH-TYPE TRANSCRIPTIONAL REGULATOR SUTR"/>
    <property type="match status" value="1"/>
</dbReference>
<dbReference type="RefSeq" id="WP_065318650.1">
    <property type="nucleotide sequence ID" value="NZ_CP017477.1"/>
</dbReference>
<evidence type="ECO:0000256" key="3">
    <source>
        <dbReference type="ARBA" id="ARBA00023163"/>
    </source>
</evidence>
<keyword evidence="1" id="KW-0805">Transcription regulation</keyword>
<dbReference type="InterPro" id="IPR001387">
    <property type="entry name" value="Cro/C1-type_HTH"/>
</dbReference>
<name>A0A1B8TZ11_9FLAO</name>
<dbReference type="SMART" id="SM00530">
    <property type="entry name" value="HTH_XRE"/>
    <property type="match status" value="1"/>
</dbReference>
<dbReference type="Gene3D" id="1.10.260.40">
    <property type="entry name" value="lambda repressor-like DNA-binding domains"/>
    <property type="match status" value="1"/>
</dbReference>
<gene>
    <name evidence="5" type="ORF">LPB3_05755</name>
</gene>
<keyword evidence="2" id="KW-0238">DNA-binding</keyword>
<dbReference type="GO" id="GO:0003677">
    <property type="term" value="F:DNA binding"/>
    <property type="evidence" value="ECO:0007669"/>
    <property type="project" value="UniProtKB-KW"/>
</dbReference>
<dbReference type="Proteomes" id="UP000092584">
    <property type="component" value="Unassembled WGS sequence"/>
</dbReference>
<evidence type="ECO:0000259" key="4">
    <source>
        <dbReference type="PROSITE" id="PS50943"/>
    </source>
</evidence>
<dbReference type="Pfam" id="PF01381">
    <property type="entry name" value="HTH_3"/>
    <property type="match status" value="1"/>
</dbReference>
<dbReference type="InterPro" id="IPR010982">
    <property type="entry name" value="Lambda_DNA-bd_dom_sf"/>
</dbReference>
<dbReference type="GO" id="GO:0005829">
    <property type="term" value="C:cytosol"/>
    <property type="evidence" value="ECO:0007669"/>
    <property type="project" value="TreeGrafter"/>
</dbReference>
<evidence type="ECO:0000313" key="5">
    <source>
        <dbReference type="EMBL" id="OBY64897.1"/>
    </source>
</evidence>
<organism evidence="5 6">
    <name type="scientific">Polaribacter vadi</name>
    <dbReference type="NCBI Taxonomy" id="1774273"/>
    <lineage>
        <taxon>Bacteria</taxon>
        <taxon>Pseudomonadati</taxon>
        <taxon>Bacteroidota</taxon>
        <taxon>Flavobacteriia</taxon>
        <taxon>Flavobacteriales</taxon>
        <taxon>Flavobacteriaceae</taxon>
    </lineage>
</organism>
<dbReference type="KEGG" id="pob:LPB03_06735"/>
<dbReference type="SUPFAM" id="SSF47413">
    <property type="entry name" value="lambda repressor-like DNA-binding domains"/>
    <property type="match status" value="1"/>
</dbReference>
<dbReference type="GO" id="GO:0003700">
    <property type="term" value="F:DNA-binding transcription factor activity"/>
    <property type="evidence" value="ECO:0007669"/>
    <property type="project" value="TreeGrafter"/>
</dbReference>
<keyword evidence="6" id="KW-1185">Reference proteome</keyword>
<proteinExistence type="predicted"/>
<dbReference type="AlphaFoldDB" id="A0A1B8TZ11"/>
<dbReference type="OrthoDB" id="2902336at2"/>
<dbReference type="InterPro" id="IPR050807">
    <property type="entry name" value="TransReg_Diox_bact_type"/>
</dbReference>
<dbReference type="STRING" id="1774273.LPB03_06735"/>
<evidence type="ECO:0000256" key="2">
    <source>
        <dbReference type="ARBA" id="ARBA00023125"/>
    </source>
</evidence>
<dbReference type="EMBL" id="LSFM01000021">
    <property type="protein sequence ID" value="OBY64897.1"/>
    <property type="molecule type" value="Genomic_DNA"/>
</dbReference>